<dbReference type="PANTHER" id="PTHR34584:SF1">
    <property type="entry name" value="NA(+)_H(+) ANTIPORTER SUBUNIT E1"/>
    <property type="match status" value="1"/>
</dbReference>
<feature type="transmembrane region" description="Helical" evidence="8">
    <location>
        <begin position="21"/>
        <end position="38"/>
    </location>
</feature>
<sequence length="199" mass="21674">MTRPDPSGPREPLLRAMLRRGRRASGTLAILLLVWVIWNESLSLYTLLEGAILAGMALLVTNRFLLRERYQGVYRLGPGKAFRYVAVLLGEIVRSGIHAIYVTLTNRINVGVVDVPTDLEDTLAGVLVANAITLTPGTVTIDYDRKRFKVVWIDCPTTDPGEAGEMIKGRFERVFRGKDPSGDSAPAAGEPLPQGGGDS</sequence>
<comment type="caution">
    <text evidence="9">The sequence shown here is derived from an EMBL/GenBank/DDBJ whole genome shotgun (WGS) entry which is preliminary data.</text>
</comment>
<keyword evidence="5 8" id="KW-1133">Transmembrane helix</keyword>
<evidence type="ECO:0000256" key="1">
    <source>
        <dbReference type="ARBA" id="ARBA00004651"/>
    </source>
</evidence>
<organism evidence="9 10">
    <name type="scientific">Alkalispirochaeta sphaeroplastigenens</name>
    <dbReference type="NCBI Taxonomy" id="1187066"/>
    <lineage>
        <taxon>Bacteria</taxon>
        <taxon>Pseudomonadati</taxon>
        <taxon>Spirochaetota</taxon>
        <taxon>Spirochaetia</taxon>
        <taxon>Spirochaetales</taxon>
        <taxon>Spirochaetaceae</taxon>
        <taxon>Alkalispirochaeta</taxon>
    </lineage>
</organism>
<feature type="transmembrane region" description="Helical" evidence="8">
    <location>
        <begin position="44"/>
        <end position="66"/>
    </location>
</feature>
<proteinExistence type="inferred from homology"/>
<evidence type="ECO:0000256" key="3">
    <source>
        <dbReference type="ARBA" id="ARBA00022475"/>
    </source>
</evidence>
<comment type="subcellular location">
    <subcellularLocation>
        <location evidence="1">Cell membrane</location>
        <topology evidence="1">Multi-pass membrane protein</topology>
    </subcellularLocation>
</comment>
<evidence type="ECO:0000256" key="4">
    <source>
        <dbReference type="ARBA" id="ARBA00022692"/>
    </source>
</evidence>
<dbReference type="GO" id="GO:0005886">
    <property type="term" value="C:plasma membrane"/>
    <property type="evidence" value="ECO:0007669"/>
    <property type="project" value="UniProtKB-SubCell"/>
</dbReference>
<evidence type="ECO:0000313" key="10">
    <source>
        <dbReference type="Proteomes" id="UP000237350"/>
    </source>
</evidence>
<keyword evidence="6 8" id="KW-0472">Membrane</keyword>
<dbReference type="RefSeq" id="WP_103681092.1">
    <property type="nucleotide sequence ID" value="NZ_LPWH01000122.1"/>
</dbReference>
<dbReference type="PANTHER" id="PTHR34584">
    <property type="entry name" value="NA(+)/H(+) ANTIPORTER SUBUNIT E1"/>
    <property type="match status" value="1"/>
</dbReference>
<keyword evidence="10" id="KW-1185">Reference proteome</keyword>
<reference evidence="10" key="1">
    <citation type="submission" date="2015-12" db="EMBL/GenBank/DDBJ databases">
        <authorList>
            <person name="Lodha T.D."/>
            <person name="Chintalapati S."/>
            <person name="Chintalapati V.R."/>
            <person name="Sravanthi T."/>
        </authorList>
    </citation>
    <scope>NUCLEOTIDE SEQUENCE [LARGE SCALE GENOMIC DNA]</scope>
    <source>
        <strain evidence="10">JC133</strain>
    </source>
</reference>
<dbReference type="EMBL" id="LPWH01000122">
    <property type="protein sequence ID" value="POQ98490.1"/>
    <property type="molecule type" value="Genomic_DNA"/>
</dbReference>
<evidence type="ECO:0000256" key="6">
    <source>
        <dbReference type="ARBA" id="ARBA00023136"/>
    </source>
</evidence>
<evidence type="ECO:0000256" key="7">
    <source>
        <dbReference type="SAM" id="MobiDB-lite"/>
    </source>
</evidence>
<evidence type="ECO:0000313" key="9">
    <source>
        <dbReference type="EMBL" id="POQ98490.1"/>
    </source>
</evidence>
<dbReference type="Proteomes" id="UP000237350">
    <property type="component" value="Unassembled WGS sequence"/>
</dbReference>
<dbReference type="AlphaFoldDB" id="A0A2S4JGE9"/>
<gene>
    <name evidence="9" type="ORF">AU468_12930</name>
</gene>
<name>A0A2S4JGE9_9SPIO</name>
<dbReference type="OrthoDB" id="9800498at2"/>
<evidence type="ECO:0008006" key="11">
    <source>
        <dbReference type="Google" id="ProtNLM"/>
    </source>
</evidence>
<dbReference type="Pfam" id="PF01899">
    <property type="entry name" value="MNHE"/>
    <property type="match status" value="1"/>
</dbReference>
<keyword evidence="4 8" id="KW-0812">Transmembrane</keyword>
<keyword evidence="3" id="KW-1003">Cell membrane</keyword>
<protein>
    <recommendedName>
        <fullName evidence="11">Cation:proton antiporter</fullName>
    </recommendedName>
</protein>
<feature type="region of interest" description="Disordered" evidence="7">
    <location>
        <begin position="176"/>
        <end position="199"/>
    </location>
</feature>
<comment type="similarity">
    <text evidence="2">Belongs to the CPA3 antiporters (TC 2.A.63) subunit E family.</text>
</comment>
<accession>A0A2S4JGE9</accession>
<evidence type="ECO:0000256" key="8">
    <source>
        <dbReference type="SAM" id="Phobius"/>
    </source>
</evidence>
<dbReference type="GO" id="GO:0008324">
    <property type="term" value="F:monoatomic cation transmembrane transporter activity"/>
    <property type="evidence" value="ECO:0007669"/>
    <property type="project" value="InterPro"/>
</dbReference>
<evidence type="ECO:0000256" key="2">
    <source>
        <dbReference type="ARBA" id="ARBA00006228"/>
    </source>
</evidence>
<dbReference type="InterPro" id="IPR002758">
    <property type="entry name" value="Cation_antiport_E"/>
</dbReference>
<evidence type="ECO:0000256" key="5">
    <source>
        <dbReference type="ARBA" id="ARBA00022989"/>
    </source>
</evidence>